<organism evidence="2 3">
    <name type="scientific">Streptomyces alboflavus</name>
    <dbReference type="NCBI Taxonomy" id="67267"/>
    <lineage>
        <taxon>Bacteria</taxon>
        <taxon>Bacillati</taxon>
        <taxon>Actinomycetota</taxon>
        <taxon>Actinomycetes</taxon>
        <taxon>Kitasatosporales</taxon>
        <taxon>Streptomycetaceae</taxon>
        <taxon>Streptomyces</taxon>
    </lineage>
</organism>
<feature type="domain" description="DUF397" evidence="1">
    <location>
        <begin position="5"/>
        <end position="24"/>
    </location>
</feature>
<evidence type="ECO:0000259" key="1">
    <source>
        <dbReference type="Pfam" id="PF04149"/>
    </source>
</evidence>
<dbReference type="KEGG" id="salf:SMD44_03646"/>
<dbReference type="Proteomes" id="UP000195880">
    <property type="component" value="Chromosome"/>
</dbReference>
<accession>A0A1Z1WCV2</accession>
<name>A0A1Z1WCV2_9ACTN</name>
<dbReference type="Pfam" id="PF04149">
    <property type="entry name" value="DUF397"/>
    <property type="match status" value="2"/>
</dbReference>
<dbReference type="InterPro" id="IPR007278">
    <property type="entry name" value="DUF397"/>
</dbReference>
<dbReference type="OrthoDB" id="4562195at2"/>
<dbReference type="RefSeq" id="WP_087884530.1">
    <property type="nucleotide sequence ID" value="NZ_CP021748.1"/>
</dbReference>
<dbReference type="AlphaFoldDB" id="A0A1Z1WCV2"/>
<feature type="domain" description="DUF397" evidence="1">
    <location>
        <begin position="26"/>
        <end position="78"/>
    </location>
</feature>
<evidence type="ECO:0000313" key="2">
    <source>
        <dbReference type="EMBL" id="ARX84208.1"/>
    </source>
</evidence>
<gene>
    <name evidence="2" type="ORF">SMD44_03646</name>
</gene>
<evidence type="ECO:0000313" key="3">
    <source>
        <dbReference type="Proteomes" id="UP000195880"/>
    </source>
</evidence>
<sequence length="82" mass="8733">MTSDLKWFKSSYSGNDGPACVEVAMQWFKSSYSGNDGPDCVEVAIPPTRAAVHIRDSKNPAAALLTVTGTAWADFLGFAAAY</sequence>
<dbReference type="EMBL" id="CP021748">
    <property type="protein sequence ID" value="ARX84208.1"/>
    <property type="molecule type" value="Genomic_DNA"/>
</dbReference>
<reference evidence="2 3" key="1">
    <citation type="submission" date="2017-05" db="EMBL/GenBank/DDBJ databases">
        <title>Streptomyces alboflavus Genome sequencing and assembly.</title>
        <authorList>
            <person name="Wang Y."/>
            <person name="Du B."/>
            <person name="Ding Y."/>
            <person name="Liu H."/>
            <person name="Hou Q."/>
            <person name="Liu K."/>
            <person name="Wang C."/>
            <person name="Yao L."/>
        </authorList>
    </citation>
    <scope>NUCLEOTIDE SEQUENCE [LARGE SCALE GENOMIC DNA]</scope>
    <source>
        <strain evidence="2 3">MDJK44</strain>
    </source>
</reference>
<protein>
    <submittedName>
        <fullName evidence="2">Toxin-antitoxin system toxin subunit</fullName>
    </submittedName>
</protein>
<keyword evidence="3" id="KW-1185">Reference proteome</keyword>
<proteinExistence type="predicted"/>